<dbReference type="Proteomes" id="UP000077875">
    <property type="component" value="Chromosome"/>
</dbReference>
<keyword evidence="5" id="KW-1185">Reference proteome</keyword>
<feature type="active site" evidence="1">
    <location>
        <position position="122"/>
    </location>
</feature>
<proteinExistence type="predicted"/>
<dbReference type="CDD" id="cd13399">
    <property type="entry name" value="Slt35-like"/>
    <property type="match status" value="1"/>
</dbReference>
<organism evidence="4 5">
    <name type="scientific">Halotalea alkalilenta</name>
    <dbReference type="NCBI Taxonomy" id="376489"/>
    <lineage>
        <taxon>Bacteria</taxon>
        <taxon>Pseudomonadati</taxon>
        <taxon>Pseudomonadota</taxon>
        <taxon>Gammaproteobacteria</taxon>
        <taxon>Oceanospirillales</taxon>
        <taxon>Halomonadaceae</taxon>
        <taxon>Halotalea</taxon>
    </lineage>
</organism>
<dbReference type="AlphaFoldDB" id="A0A172YK76"/>
<reference evidence="4 5" key="1">
    <citation type="submission" date="2016-04" db="EMBL/GenBank/DDBJ databases">
        <title>Complete Genome Sequence of Halotalea alkalilenta IHB B 13600.</title>
        <authorList>
            <person name="Swarnkar M.K."/>
            <person name="Sharma A."/>
            <person name="Kaushal K."/>
            <person name="Soni R."/>
            <person name="Rana S."/>
            <person name="Singh A.K."/>
            <person name="Gulati A."/>
        </authorList>
    </citation>
    <scope>NUCLEOTIDE SEQUENCE [LARGE SCALE GENOMIC DNA]</scope>
    <source>
        <strain evidence="4 5">IHB B 13600</strain>
    </source>
</reference>
<feature type="domain" description="Transglycosylase SLT" evidence="3">
    <location>
        <begin position="27"/>
        <end position="320"/>
    </location>
</feature>
<dbReference type="FunFam" id="1.10.8.350:FF:000001">
    <property type="entry name" value="Lytic murein transglycosylase B"/>
    <property type="match status" value="1"/>
</dbReference>
<evidence type="ECO:0000259" key="3">
    <source>
        <dbReference type="Pfam" id="PF13406"/>
    </source>
</evidence>
<dbReference type="InterPro" id="IPR011757">
    <property type="entry name" value="Lytic_transglycosylase_MltB"/>
</dbReference>
<name>A0A172YK76_9GAMM</name>
<dbReference type="InterPro" id="IPR023346">
    <property type="entry name" value="Lysozyme-like_dom_sf"/>
</dbReference>
<dbReference type="PANTHER" id="PTHR30163:SF9">
    <property type="entry name" value="MEMBRANE-BOUND LYTIC MUREIN TRANSGLYCOSYLASE B"/>
    <property type="match status" value="1"/>
</dbReference>
<dbReference type="Gene3D" id="1.10.8.350">
    <property type="entry name" value="Bacterial muramidase"/>
    <property type="match status" value="1"/>
</dbReference>
<evidence type="ECO:0000313" key="4">
    <source>
        <dbReference type="EMBL" id="ANF59614.1"/>
    </source>
</evidence>
<dbReference type="Pfam" id="PF13406">
    <property type="entry name" value="SLT_2"/>
    <property type="match status" value="1"/>
</dbReference>
<dbReference type="EMBL" id="CP015243">
    <property type="protein sequence ID" value="ANF59614.1"/>
    <property type="molecule type" value="Genomic_DNA"/>
</dbReference>
<dbReference type="STRING" id="376489.A5892_10720"/>
<dbReference type="SUPFAM" id="SSF53955">
    <property type="entry name" value="Lysozyme-like"/>
    <property type="match status" value="1"/>
</dbReference>
<evidence type="ECO:0000256" key="2">
    <source>
        <dbReference type="SAM" id="SignalP"/>
    </source>
</evidence>
<evidence type="ECO:0000313" key="5">
    <source>
        <dbReference type="Proteomes" id="UP000077875"/>
    </source>
</evidence>
<dbReference type="InterPro" id="IPR031304">
    <property type="entry name" value="SLT_2"/>
</dbReference>
<protein>
    <submittedName>
        <fullName evidence="4">Lytic murein transglycosylase B</fullName>
    </submittedName>
</protein>
<keyword evidence="2" id="KW-0732">Signal</keyword>
<sequence>MGLFTAALVAACIAPQALAADYDPANRSEVAEMVRKLTGEGLDSAELSRVMTDARRSQSVLDAMSRPAERHLRWDQYRQIFIQPARISRGVQFVAEHLDAFERAERDYGVPREVIAAIIGIETDYGRVTGNHRVIDALSTLAFDYPPRQPFFRKELEAYLTLTEEQGLDPLSFKGSYAGAMGYPQFMPSSYQAYAVDFDGDGVRDLWREPVDAIGSVANYFAGHGWVQGLAVAAPARGPSSPPEGVEVNSIERPAQRIASLADHGIVSTAELPEDLPVTPIALDFADGHYEYLLGTENFYVITRYNRSHLYAMAVTTLAESIKEALERQ</sequence>
<accession>A0A172YK76</accession>
<dbReference type="GO" id="GO:0008933">
    <property type="term" value="F:peptidoglycan lytic transglycosylase activity"/>
    <property type="evidence" value="ECO:0007669"/>
    <property type="project" value="TreeGrafter"/>
</dbReference>
<dbReference type="InterPro" id="IPR043426">
    <property type="entry name" value="MltB-like"/>
</dbReference>
<gene>
    <name evidence="4" type="ORF">A5892_10720</name>
</gene>
<feature type="chain" id="PRO_5008004787" evidence="2">
    <location>
        <begin position="20"/>
        <end position="329"/>
    </location>
</feature>
<dbReference type="KEGG" id="haa:A5892_10720"/>
<dbReference type="NCBIfam" id="TIGR02282">
    <property type="entry name" value="MltB"/>
    <property type="match status" value="1"/>
</dbReference>
<dbReference type="PANTHER" id="PTHR30163">
    <property type="entry name" value="MEMBRANE-BOUND LYTIC MUREIN TRANSGLYCOSYLASE B"/>
    <property type="match status" value="1"/>
</dbReference>
<evidence type="ECO:0000256" key="1">
    <source>
        <dbReference type="PIRSR" id="PIRSR611757-1"/>
    </source>
</evidence>
<feature type="signal peptide" evidence="2">
    <location>
        <begin position="1"/>
        <end position="19"/>
    </location>
</feature>
<dbReference type="Gene3D" id="1.10.530.10">
    <property type="match status" value="1"/>
</dbReference>
<dbReference type="GO" id="GO:0009253">
    <property type="term" value="P:peptidoglycan catabolic process"/>
    <property type="evidence" value="ECO:0007669"/>
    <property type="project" value="TreeGrafter"/>
</dbReference>